<comment type="caution">
    <text evidence="2">The sequence shown here is derived from an EMBL/GenBank/DDBJ whole genome shotgun (WGS) entry which is preliminary data.</text>
</comment>
<evidence type="ECO:0000313" key="2">
    <source>
        <dbReference type="EMBL" id="MDQ0585791.1"/>
    </source>
</evidence>
<evidence type="ECO:0008006" key="4">
    <source>
        <dbReference type="Google" id="ProtNLM"/>
    </source>
</evidence>
<dbReference type="InterPro" id="IPR012337">
    <property type="entry name" value="RNaseH-like_sf"/>
</dbReference>
<sequence length="276" mass="29109">MTEVNSAQQANALHQAWETDHMQAPVLVDVDGKARRPWITWFTDCATNAITGVAVTPVHPSRESVLSALRSAVLREDPYDHPYGPFGGLPEKVRVDRGKGFLSRTVAVAFDLLDVTVEDLPAYTPTSDAPRTSRCSSCWSASASSSQRPWLRQTDASVAGSAPPAAPVRCAAGGAQPAAERGRTRHRAGPATVPAARHRACATPASRPVLILGLSMVKAGKARASTLGSTLHSSASTRRPALLRTTSVSARAPPPSCPAGELRHVHSRSTPAVGRP</sequence>
<evidence type="ECO:0000256" key="1">
    <source>
        <dbReference type="SAM" id="MobiDB-lite"/>
    </source>
</evidence>
<keyword evidence="3" id="KW-1185">Reference proteome</keyword>
<protein>
    <recommendedName>
        <fullName evidence="4">Transposase</fullName>
    </recommendedName>
</protein>
<feature type="region of interest" description="Disordered" evidence="1">
    <location>
        <begin position="226"/>
        <end position="276"/>
    </location>
</feature>
<dbReference type="EMBL" id="JAUSWV010000003">
    <property type="protein sequence ID" value="MDQ0585791.1"/>
    <property type="molecule type" value="Genomic_DNA"/>
</dbReference>
<evidence type="ECO:0000313" key="3">
    <source>
        <dbReference type="Proteomes" id="UP001230654"/>
    </source>
</evidence>
<gene>
    <name evidence="2" type="ORF">QF030_008059</name>
</gene>
<name>A0ABU0P324_STRRH</name>
<feature type="compositionally biased region" description="Polar residues" evidence="1">
    <location>
        <begin position="226"/>
        <end position="237"/>
    </location>
</feature>
<dbReference type="InterPro" id="IPR036397">
    <property type="entry name" value="RNaseH_sf"/>
</dbReference>
<dbReference type="Proteomes" id="UP001230654">
    <property type="component" value="Unassembled WGS sequence"/>
</dbReference>
<dbReference type="Gene3D" id="3.30.420.10">
    <property type="entry name" value="Ribonuclease H-like superfamily/Ribonuclease H"/>
    <property type="match status" value="1"/>
</dbReference>
<organism evidence="2 3">
    <name type="scientific">Streptomyces rishiriensis</name>
    <dbReference type="NCBI Taxonomy" id="68264"/>
    <lineage>
        <taxon>Bacteria</taxon>
        <taxon>Bacillati</taxon>
        <taxon>Actinomycetota</taxon>
        <taxon>Actinomycetes</taxon>
        <taxon>Kitasatosporales</taxon>
        <taxon>Streptomycetaceae</taxon>
        <taxon>Streptomyces</taxon>
    </lineage>
</organism>
<accession>A0ABU0P324</accession>
<reference evidence="2 3" key="1">
    <citation type="submission" date="2023-07" db="EMBL/GenBank/DDBJ databases">
        <title>Comparative genomics of wheat-associated soil bacteria to identify genetic determinants of phenazine resistance.</title>
        <authorList>
            <person name="Mouncey N."/>
        </authorList>
    </citation>
    <scope>NUCLEOTIDE SEQUENCE [LARGE SCALE GENOMIC DNA]</scope>
    <source>
        <strain evidence="2 3">B2I6</strain>
    </source>
</reference>
<dbReference type="SUPFAM" id="SSF53098">
    <property type="entry name" value="Ribonuclease H-like"/>
    <property type="match status" value="1"/>
</dbReference>
<dbReference type="RefSeq" id="WP_307167877.1">
    <property type="nucleotide sequence ID" value="NZ_JAUSWV010000003.1"/>
</dbReference>
<proteinExistence type="predicted"/>